<gene>
    <name evidence="2" type="ORF">HYT40_00345</name>
</gene>
<evidence type="ECO:0000313" key="2">
    <source>
        <dbReference type="EMBL" id="MBI2096597.1"/>
    </source>
</evidence>
<dbReference type="Proteomes" id="UP000724148">
    <property type="component" value="Unassembled WGS sequence"/>
</dbReference>
<keyword evidence="1" id="KW-0472">Membrane</keyword>
<reference evidence="2" key="1">
    <citation type="submission" date="2020-07" db="EMBL/GenBank/DDBJ databases">
        <title>Huge and variable diversity of episymbiotic CPR bacteria and DPANN archaea in groundwater ecosystems.</title>
        <authorList>
            <person name="He C.Y."/>
            <person name="Keren R."/>
            <person name="Whittaker M."/>
            <person name="Farag I.F."/>
            <person name="Doudna J."/>
            <person name="Cate J.H.D."/>
            <person name="Banfield J.F."/>
        </authorList>
    </citation>
    <scope>NUCLEOTIDE SEQUENCE</scope>
    <source>
        <strain evidence="2">NC_groundwater_193_Ag_S-0.1um_51_7</strain>
    </source>
</reference>
<comment type="caution">
    <text evidence="2">The sequence shown here is derived from an EMBL/GenBank/DDBJ whole genome shotgun (WGS) entry which is preliminary data.</text>
</comment>
<accession>A0A931WNT2</accession>
<keyword evidence="1" id="KW-1133">Transmembrane helix</keyword>
<keyword evidence="1" id="KW-0812">Transmembrane</keyword>
<dbReference type="EMBL" id="JACOZA010000004">
    <property type="protein sequence ID" value="MBI2096597.1"/>
    <property type="molecule type" value="Genomic_DNA"/>
</dbReference>
<feature type="transmembrane region" description="Helical" evidence="1">
    <location>
        <begin position="7"/>
        <end position="29"/>
    </location>
</feature>
<proteinExistence type="predicted"/>
<sequence>MQIKQNLPLAIGIAIPILMILFVVGSIYLPGIFIHPQYNFLYVSNSYPYYGDYGYVKFYTVDNGKLIQHEPQPPAADSKSLYRNPPPTEPQLYLYDVKKDSSSPISYDDARGLSLDQSTQSPDGFRIDQGSRDYGFFPFFMGGNRDYNARYLMGHGVSRKLNLQVSGYSYDTNFKFLGWVTK</sequence>
<dbReference type="AlphaFoldDB" id="A0A931WNT2"/>
<evidence type="ECO:0000256" key="1">
    <source>
        <dbReference type="SAM" id="Phobius"/>
    </source>
</evidence>
<name>A0A931WNT2_9BACT</name>
<protein>
    <submittedName>
        <fullName evidence="2">Uncharacterized protein</fullName>
    </submittedName>
</protein>
<evidence type="ECO:0000313" key="3">
    <source>
        <dbReference type="Proteomes" id="UP000724148"/>
    </source>
</evidence>
<organism evidence="2 3">
    <name type="scientific">Candidatus Sungiibacteriota bacterium</name>
    <dbReference type="NCBI Taxonomy" id="2750080"/>
    <lineage>
        <taxon>Bacteria</taxon>
        <taxon>Candidatus Sungiibacteriota</taxon>
    </lineage>
</organism>